<gene>
    <name evidence="3" type="ORF">KP79_PYT17425</name>
</gene>
<keyword evidence="4" id="KW-1185">Reference proteome</keyword>
<evidence type="ECO:0000313" key="3">
    <source>
        <dbReference type="EMBL" id="OWF51760.1"/>
    </source>
</evidence>
<keyword evidence="2" id="KW-0472">Membrane</keyword>
<keyword evidence="2" id="KW-1133">Transmembrane helix</keyword>
<reference evidence="3 4" key="1">
    <citation type="journal article" date="2017" name="Nat. Ecol. Evol.">
        <title>Scallop genome provides insights into evolution of bilaterian karyotype and development.</title>
        <authorList>
            <person name="Wang S."/>
            <person name="Zhang J."/>
            <person name="Jiao W."/>
            <person name="Li J."/>
            <person name="Xun X."/>
            <person name="Sun Y."/>
            <person name="Guo X."/>
            <person name="Huan P."/>
            <person name="Dong B."/>
            <person name="Zhang L."/>
            <person name="Hu X."/>
            <person name="Sun X."/>
            <person name="Wang J."/>
            <person name="Zhao C."/>
            <person name="Wang Y."/>
            <person name="Wang D."/>
            <person name="Huang X."/>
            <person name="Wang R."/>
            <person name="Lv J."/>
            <person name="Li Y."/>
            <person name="Zhang Z."/>
            <person name="Liu B."/>
            <person name="Lu W."/>
            <person name="Hui Y."/>
            <person name="Liang J."/>
            <person name="Zhou Z."/>
            <person name="Hou R."/>
            <person name="Li X."/>
            <person name="Liu Y."/>
            <person name="Li H."/>
            <person name="Ning X."/>
            <person name="Lin Y."/>
            <person name="Zhao L."/>
            <person name="Xing Q."/>
            <person name="Dou J."/>
            <person name="Li Y."/>
            <person name="Mao J."/>
            <person name="Guo H."/>
            <person name="Dou H."/>
            <person name="Li T."/>
            <person name="Mu C."/>
            <person name="Jiang W."/>
            <person name="Fu Q."/>
            <person name="Fu X."/>
            <person name="Miao Y."/>
            <person name="Liu J."/>
            <person name="Yu Q."/>
            <person name="Li R."/>
            <person name="Liao H."/>
            <person name="Li X."/>
            <person name="Kong Y."/>
            <person name="Jiang Z."/>
            <person name="Chourrout D."/>
            <person name="Li R."/>
            <person name="Bao Z."/>
        </authorList>
    </citation>
    <scope>NUCLEOTIDE SEQUENCE [LARGE SCALE GENOMIC DNA]</scope>
    <source>
        <strain evidence="3 4">PY_sf001</strain>
    </source>
</reference>
<feature type="transmembrane region" description="Helical" evidence="2">
    <location>
        <begin position="104"/>
        <end position="125"/>
    </location>
</feature>
<evidence type="ECO:0000256" key="2">
    <source>
        <dbReference type="SAM" id="Phobius"/>
    </source>
</evidence>
<comment type="caution">
    <text evidence="3">The sequence shown here is derived from an EMBL/GenBank/DDBJ whole genome shotgun (WGS) entry which is preliminary data.</text>
</comment>
<protein>
    <submittedName>
        <fullName evidence="3">Uncharacterized protein</fullName>
    </submittedName>
</protein>
<keyword evidence="2" id="KW-0812">Transmembrane</keyword>
<dbReference type="Proteomes" id="UP000242188">
    <property type="component" value="Unassembled WGS sequence"/>
</dbReference>
<evidence type="ECO:0000313" key="4">
    <source>
        <dbReference type="Proteomes" id="UP000242188"/>
    </source>
</evidence>
<feature type="compositionally biased region" description="Polar residues" evidence="1">
    <location>
        <begin position="56"/>
        <end position="86"/>
    </location>
</feature>
<name>A0A210QSR4_MIZYE</name>
<feature type="region of interest" description="Disordered" evidence="1">
    <location>
        <begin position="52"/>
        <end position="98"/>
    </location>
</feature>
<dbReference type="EMBL" id="NEDP02002060">
    <property type="protein sequence ID" value="OWF51760.1"/>
    <property type="molecule type" value="Genomic_DNA"/>
</dbReference>
<organism evidence="3 4">
    <name type="scientific">Mizuhopecten yessoensis</name>
    <name type="common">Japanese scallop</name>
    <name type="synonym">Patinopecten yessoensis</name>
    <dbReference type="NCBI Taxonomy" id="6573"/>
    <lineage>
        <taxon>Eukaryota</taxon>
        <taxon>Metazoa</taxon>
        <taxon>Spiralia</taxon>
        <taxon>Lophotrochozoa</taxon>
        <taxon>Mollusca</taxon>
        <taxon>Bivalvia</taxon>
        <taxon>Autobranchia</taxon>
        <taxon>Pteriomorphia</taxon>
        <taxon>Pectinida</taxon>
        <taxon>Pectinoidea</taxon>
        <taxon>Pectinidae</taxon>
        <taxon>Mizuhopecten</taxon>
    </lineage>
</organism>
<accession>A0A210QSR4</accession>
<dbReference type="AlphaFoldDB" id="A0A210QSR4"/>
<sequence length="260" mass="29586">MFNCNQNKCYESSFPVACTNRQVSPERGLLHLLEMTAIETDSAMSKENPIKLEPINENSPSTNITTPSNPGIHNQPKTQDFENYNKSPEGKPNDSKGTSKRKHIIIITLMICTFVGSATGLILLYSHLNQIDAREAAIESGFQYPPAKTHEMTMAERYRTQTSESIRNCFDVNEYFSETTTERKCTYLDNVWTCVMDECEIQRGQNCSELLEVLIHLTPGVDTVFMAEAYLQVDIRQCSFYNETAMDILRRRGQNVQTVQ</sequence>
<proteinExistence type="predicted"/>
<evidence type="ECO:0000256" key="1">
    <source>
        <dbReference type="SAM" id="MobiDB-lite"/>
    </source>
</evidence>